<reference evidence="1 2" key="1">
    <citation type="journal article" date="2016" name="Nat. Commun.">
        <title>Thousands of microbial genomes shed light on interconnected biogeochemical processes in an aquifer system.</title>
        <authorList>
            <person name="Anantharaman K."/>
            <person name="Brown C.T."/>
            <person name="Hug L.A."/>
            <person name="Sharon I."/>
            <person name="Castelle C.J."/>
            <person name="Probst A.J."/>
            <person name="Thomas B.C."/>
            <person name="Singh A."/>
            <person name="Wilkins M.J."/>
            <person name="Karaoz U."/>
            <person name="Brodie E.L."/>
            <person name="Williams K.H."/>
            <person name="Hubbard S.S."/>
            <person name="Banfield J.F."/>
        </authorList>
    </citation>
    <scope>NUCLEOTIDE SEQUENCE [LARGE SCALE GENOMIC DNA]</scope>
</reference>
<evidence type="ECO:0000313" key="2">
    <source>
        <dbReference type="Proteomes" id="UP000179102"/>
    </source>
</evidence>
<comment type="caution">
    <text evidence="1">The sequence shown here is derived from an EMBL/GenBank/DDBJ whole genome shotgun (WGS) entry which is preliminary data.</text>
</comment>
<organism evidence="1 2">
    <name type="scientific">Candidatus Curtissbacteria bacterium RIFCSPHIGHO2_01_FULL_41_11</name>
    <dbReference type="NCBI Taxonomy" id="1797711"/>
    <lineage>
        <taxon>Bacteria</taxon>
        <taxon>Candidatus Curtissiibacteriota</taxon>
    </lineage>
</organism>
<evidence type="ECO:0000313" key="1">
    <source>
        <dbReference type="EMBL" id="OGD86512.1"/>
    </source>
</evidence>
<name>A0A1F5G3S4_9BACT</name>
<dbReference type="STRING" id="1797711.A2870_02670"/>
<dbReference type="Proteomes" id="UP000179102">
    <property type="component" value="Unassembled WGS sequence"/>
</dbReference>
<sequence length="167" mass="19308">MTTDRETRTPTKELVKIAYQAYIDTLSSIEKEAERAENIDTPKIEEFGNMIKRRVLNLYLAILSHDSNGVQGTQTEVASFSEEDNSLTVAFFFTSGTQLKLVPGRIIADKKWFRGEKHRRKLDKSKMREANLPYWFYCERANPKIFGHLLTNNLGSLKNQLISYEQL</sequence>
<protein>
    <submittedName>
        <fullName evidence="1">Uncharacterized protein</fullName>
    </submittedName>
</protein>
<gene>
    <name evidence="1" type="ORF">A2870_02670</name>
</gene>
<dbReference type="AlphaFoldDB" id="A0A1F5G3S4"/>
<proteinExistence type="predicted"/>
<dbReference type="EMBL" id="MFAZ01000041">
    <property type="protein sequence ID" value="OGD86512.1"/>
    <property type="molecule type" value="Genomic_DNA"/>
</dbReference>
<accession>A0A1F5G3S4</accession>